<dbReference type="InterPro" id="IPR050904">
    <property type="entry name" value="Adhesion/Biosynth-related"/>
</dbReference>
<dbReference type="Gene3D" id="2.30.180.10">
    <property type="entry name" value="FAS1 domain"/>
    <property type="match status" value="3"/>
</dbReference>
<evidence type="ECO:0000259" key="2">
    <source>
        <dbReference type="PROSITE" id="PS50213"/>
    </source>
</evidence>
<dbReference type="FunFam" id="2.30.180.10:FF:000037">
    <property type="entry name" value="Uncharacterized protein, isoform A"/>
    <property type="match status" value="1"/>
</dbReference>
<accession>A0A1Y1L633</accession>
<dbReference type="EMBL" id="GEZM01068319">
    <property type="protein sequence ID" value="JAV67016.1"/>
    <property type="molecule type" value="Transcribed_RNA"/>
</dbReference>
<protein>
    <recommendedName>
        <fullName evidence="2">FAS1 domain-containing protein</fullName>
    </recommendedName>
</protein>
<dbReference type="Pfam" id="PF02469">
    <property type="entry name" value="Fasciclin"/>
    <property type="match status" value="3"/>
</dbReference>
<proteinExistence type="predicted"/>
<dbReference type="PANTHER" id="PTHR10900:SF124">
    <property type="entry name" value="FI05614P"/>
    <property type="match status" value="1"/>
</dbReference>
<feature type="domain" description="FAS1" evidence="2">
    <location>
        <begin position="379"/>
        <end position="509"/>
    </location>
</feature>
<dbReference type="SUPFAM" id="SSF82153">
    <property type="entry name" value="FAS1 domain"/>
    <property type="match status" value="3"/>
</dbReference>
<name>A0A1Y1L633_PHOPY</name>
<dbReference type="InterPro" id="IPR036378">
    <property type="entry name" value="FAS1_dom_sf"/>
</dbReference>
<dbReference type="InterPro" id="IPR000782">
    <property type="entry name" value="FAS1_domain"/>
</dbReference>
<sequence length="581" mass="65097">MVMVLSVIVATTSTKDALSIMTRRSVVGCLLLFLAGYLLPADANIELPNITAIGKQQILNLEVDNFFAFWDTFKSENGIQITDKPFTILAPSNAAKLHATGTQRENFIKQIILDHVVLGSIVNITNNTKEISFETLRGKTVHVRRKEDKLLANDVLILQSNVGVPNGVIIVLDKYLFSDELSIKKNTSQGKLNVSSHTVVTVKEQPPVQSNTTFIQNVLQVLSYLKSGVRVFQHFLSRSNVSKLLEDGENYTVFVPTDHAFHRWHPIDWGFYPFSVPEFTESVIINHFVKGNYLQDDVKDNQIVTTLGGRQIVFRKIPFLMVNGVQVVKGDTPVANGNIMFTGEVLFVNESVVSRLHQQHRDKETPPLLAFPWFGAQFLSHAFLALERDRRFSHITRFLNLADLAPHVSGTGYTFFVPVDTAFEAIGLDKMPDNYLSNGNGLQVLLNHFVKGRLYDRDLKDGTELLSLGNSTIKIARKKERVDVNDAVIVESEVFVYNLGTMFYIDKVLFSKRDFLPTSTIANDIIPTQRRKVPSIVEKVPDELLEEMGLEPDLLTENDATTSTTVWSTPNVTSSSNATIK</sequence>
<organism evidence="3">
    <name type="scientific">Photinus pyralis</name>
    <name type="common">Common eastern firefly</name>
    <name type="synonym">Lampyris pyralis</name>
    <dbReference type="NCBI Taxonomy" id="7054"/>
    <lineage>
        <taxon>Eukaryota</taxon>
        <taxon>Metazoa</taxon>
        <taxon>Ecdysozoa</taxon>
        <taxon>Arthropoda</taxon>
        <taxon>Hexapoda</taxon>
        <taxon>Insecta</taxon>
        <taxon>Pterygota</taxon>
        <taxon>Neoptera</taxon>
        <taxon>Endopterygota</taxon>
        <taxon>Coleoptera</taxon>
        <taxon>Polyphaga</taxon>
        <taxon>Elateriformia</taxon>
        <taxon>Elateroidea</taxon>
        <taxon>Lampyridae</taxon>
        <taxon>Lampyrinae</taxon>
        <taxon>Photinus</taxon>
    </lineage>
</organism>
<reference evidence="3" key="1">
    <citation type="journal article" date="2016" name="Sci. Rep.">
        <title>Molecular characterization of firefly nuptial gifts: a multi-omics approach sheds light on postcopulatory sexual selection.</title>
        <authorList>
            <person name="Al-Wathiqui N."/>
            <person name="Fallon T.R."/>
            <person name="South A."/>
            <person name="Weng J.K."/>
            <person name="Lewis S.M."/>
        </authorList>
    </citation>
    <scope>NUCLEOTIDE SEQUENCE</scope>
</reference>
<dbReference type="PROSITE" id="PS50213">
    <property type="entry name" value="FAS1"/>
    <property type="match status" value="3"/>
</dbReference>
<feature type="region of interest" description="Disordered" evidence="1">
    <location>
        <begin position="559"/>
        <end position="581"/>
    </location>
</feature>
<evidence type="ECO:0000313" key="3">
    <source>
        <dbReference type="EMBL" id="JAV67016.1"/>
    </source>
</evidence>
<dbReference type="SMART" id="SM00554">
    <property type="entry name" value="FAS1"/>
    <property type="match status" value="3"/>
</dbReference>
<feature type="domain" description="FAS1" evidence="2">
    <location>
        <begin position="215"/>
        <end position="346"/>
    </location>
</feature>
<evidence type="ECO:0000256" key="1">
    <source>
        <dbReference type="SAM" id="MobiDB-lite"/>
    </source>
</evidence>
<feature type="domain" description="FAS1" evidence="2">
    <location>
        <begin position="53"/>
        <end position="176"/>
    </location>
</feature>
<dbReference type="AlphaFoldDB" id="A0A1Y1L633"/>
<dbReference type="PANTHER" id="PTHR10900">
    <property type="entry name" value="PERIOSTIN-RELATED"/>
    <property type="match status" value="1"/>
</dbReference>